<evidence type="ECO:0000313" key="3">
    <source>
        <dbReference type="EMBL" id="KAI1729349.1"/>
    </source>
</evidence>
<keyword evidence="2" id="KW-1133">Transmembrane helix</keyword>
<protein>
    <submittedName>
        <fullName evidence="3">Uncharacterized protein</fullName>
    </submittedName>
</protein>
<keyword evidence="2" id="KW-0812">Transmembrane</keyword>
<evidence type="ECO:0000313" key="4">
    <source>
        <dbReference type="Proteomes" id="UP001201812"/>
    </source>
</evidence>
<organism evidence="3 4">
    <name type="scientific">Ditylenchus destructor</name>
    <dbReference type="NCBI Taxonomy" id="166010"/>
    <lineage>
        <taxon>Eukaryota</taxon>
        <taxon>Metazoa</taxon>
        <taxon>Ecdysozoa</taxon>
        <taxon>Nematoda</taxon>
        <taxon>Chromadorea</taxon>
        <taxon>Rhabditida</taxon>
        <taxon>Tylenchina</taxon>
        <taxon>Tylenchomorpha</taxon>
        <taxon>Sphaerularioidea</taxon>
        <taxon>Anguinidae</taxon>
        <taxon>Anguininae</taxon>
        <taxon>Ditylenchus</taxon>
    </lineage>
</organism>
<keyword evidence="4" id="KW-1185">Reference proteome</keyword>
<feature type="transmembrane region" description="Helical" evidence="2">
    <location>
        <begin position="140"/>
        <end position="164"/>
    </location>
</feature>
<dbReference type="PANTHER" id="PTHR36694:SF5">
    <property type="entry name" value="PROTEIN CBG13296"/>
    <property type="match status" value="1"/>
</dbReference>
<reference evidence="3" key="1">
    <citation type="submission" date="2022-01" db="EMBL/GenBank/DDBJ databases">
        <title>Genome Sequence Resource for Two Populations of Ditylenchus destructor, the Migratory Endoparasitic Phytonematode.</title>
        <authorList>
            <person name="Zhang H."/>
            <person name="Lin R."/>
            <person name="Xie B."/>
        </authorList>
    </citation>
    <scope>NUCLEOTIDE SEQUENCE</scope>
    <source>
        <strain evidence="3">BazhouSP</strain>
    </source>
</reference>
<sequence length="300" mass="33546">MAKVEVQIRSCFCCGLTPGSIFVALYTLLLYSLLTALAAWALSDTANNGDSSYYQSCEAEALGQIRADNRKLTFHNGQTTVIVEDSTSYHCSFGLYTEEMKFAQAMRYSVLVFDICLYVLLVAASIILLAGLAMYNQWFLIPWIVLMFVDIIRGIISTIFIFVYSHGNLARIATGIFFLGLQFFHISILLIIVAKFQRIHNHKRGVVVDADKQYDPRYYQPHRPGSLPSNYNGGYGSPPSQLRHNGSGMGLRPPTEPYGPAYSDYSPSSHKEPSSHFQGPPPQPHQGYYDAGYAPNAHRY</sequence>
<dbReference type="AlphaFoldDB" id="A0AAD4R876"/>
<comment type="caution">
    <text evidence="3">The sequence shown here is derived from an EMBL/GenBank/DDBJ whole genome shotgun (WGS) entry which is preliminary data.</text>
</comment>
<feature type="transmembrane region" description="Helical" evidence="2">
    <location>
        <begin position="170"/>
        <end position="194"/>
    </location>
</feature>
<feature type="transmembrane region" description="Helical" evidence="2">
    <location>
        <begin position="110"/>
        <end position="133"/>
    </location>
</feature>
<proteinExistence type="predicted"/>
<evidence type="ECO:0000256" key="2">
    <source>
        <dbReference type="SAM" id="Phobius"/>
    </source>
</evidence>
<accession>A0AAD4R876</accession>
<evidence type="ECO:0000256" key="1">
    <source>
        <dbReference type="SAM" id="MobiDB-lite"/>
    </source>
</evidence>
<feature type="transmembrane region" description="Helical" evidence="2">
    <location>
        <begin position="21"/>
        <end position="42"/>
    </location>
</feature>
<feature type="region of interest" description="Disordered" evidence="1">
    <location>
        <begin position="222"/>
        <end position="300"/>
    </location>
</feature>
<feature type="compositionally biased region" description="Polar residues" evidence="1">
    <location>
        <begin position="227"/>
        <end position="244"/>
    </location>
</feature>
<dbReference type="PANTHER" id="PTHR36694">
    <property type="entry name" value="PASIFLORA 1, ISOFORM A-RELATED"/>
    <property type="match status" value="1"/>
</dbReference>
<keyword evidence="2" id="KW-0472">Membrane</keyword>
<dbReference type="EMBL" id="JAKKPZ010000001">
    <property type="protein sequence ID" value="KAI1729349.1"/>
    <property type="molecule type" value="Genomic_DNA"/>
</dbReference>
<name>A0AAD4R876_9BILA</name>
<dbReference type="Proteomes" id="UP001201812">
    <property type="component" value="Unassembled WGS sequence"/>
</dbReference>
<gene>
    <name evidence="3" type="ORF">DdX_01586</name>
</gene>